<dbReference type="STRING" id="3708.A0A078GEE4"/>
<dbReference type="Gramene" id="CDY24885">
    <property type="protein sequence ID" value="CDY24885"/>
    <property type="gene ID" value="GSBRNA2T00028647001"/>
</dbReference>
<name>A0A078GEE4_BRANA</name>
<dbReference type="Proteomes" id="UP000028999">
    <property type="component" value="Unassembled WGS sequence"/>
</dbReference>
<dbReference type="PaxDb" id="3708-A0A078GEE4"/>
<dbReference type="AlphaFoldDB" id="A0A078GEE4"/>
<proteinExistence type="predicted"/>
<feature type="region of interest" description="Disordered" evidence="1">
    <location>
        <begin position="142"/>
        <end position="221"/>
    </location>
</feature>
<reference evidence="2 3" key="1">
    <citation type="journal article" date="2014" name="Science">
        <title>Plant genetics. Early allopolyploid evolution in the post-Neolithic Brassica napus oilseed genome.</title>
        <authorList>
            <person name="Chalhoub B."/>
            <person name="Denoeud F."/>
            <person name="Liu S."/>
            <person name="Parkin I.A."/>
            <person name="Tang H."/>
            <person name="Wang X."/>
            <person name="Chiquet J."/>
            <person name="Belcram H."/>
            <person name="Tong C."/>
            <person name="Samans B."/>
            <person name="Correa M."/>
            <person name="Da Silva C."/>
            <person name="Just J."/>
            <person name="Falentin C."/>
            <person name="Koh C.S."/>
            <person name="Le Clainche I."/>
            <person name="Bernard M."/>
            <person name="Bento P."/>
            <person name="Noel B."/>
            <person name="Labadie K."/>
            <person name="Alberti A."/>
            <person name="Charles M."/>
            <person name="Arnaud D."/>
            <person name="Guo H."/>
            <person name="Daviaud C."/>
            <person name="Alamery S."/>
            <person name="Jabbari K."/>
            <person name="Zhao M."/>
            <person name="Edger P.P."/>
            <person name="Chelaifa H."/>
            <person name="Tack D."/>
            <person name="Lassalle G."/>
            <person name="Mestiri I."/>
            <person name="Schnel N."/>
            <person name="Le Paslier M.C."/>
            <person name="Fan G."/>
            <person name="Renault V."/>
            <person name="Bayer P.E."/>
            <person name="Golicz A.A."/>
            <person name="Manoli S."/>
            <person name="Lee T.H."/>
            <person name="Thi V.H."/>
            <person name="Chalabi S."/>
            <person name="Hu Q."/>
            <person name="Fan C."/>
            <person name="Tollenaere R."/>
            <person name="Lu Y."/>
            <person name="Battail C."/>
            <person name="Shen J."/>
            <person name="Sidebottom C.H."/>
            <person name="Wang X."/>
            <person name="Canaguier A."/>
            <person name="Chauveau A."/>
            <person name="Berard A."/>
            <person name="Deniot G."/>
            <person name="Guan M."/>
            <person name="Liu Z."/>
            <person name="Sun F."/>
            <person name="Lim Y.P."/>
            <person name="Lyons E."/>
            <person name="Town C.D."/>
            <person name="Bancroft I."/>
            <person name="Wang X."/>
            <person name="Meng J."/>
            <person name="Ma J."/>
            <person name="Pires J.C."/>
            <person name="King G.J."/>
            <person name="Brunel D."/>
            <person name="Delourme R."/>
            <person name="Renard M."/>
            <person name="Aury J.M."/>
            <person name="Adams K.L."/>
            <person name="Batley J."/>
            <person name="Snowdon R.J."/>
            <person name="Tost J."/>
            <person name="Edwards D."/>
            <person name="Zhou Y."/>
            <person name="Hua W."/>
            <person name="Sharpe A.G."/>
            <person name="Paterson A.H."/>
            <person name="Guan C."/>
            <person name="Wincker P."/>
        </authorList>
    </citation>
    <scope>NUCLEOTIDE SEQUENCE [LARGE SCALE GENOMIC DNA]</scope>
    <source>
        <strain evidence="3">cv. Darmor-bzh</strain>
    </source>
</reference>
<dbReference type="EMBL" id="LK032165">
    <property type="protein sequence ID" value="CDY24885.1"/>
    <property type="molecule type" value="Genomic_DNA"/>
</dbReference>
<evidence type="ECO:0000313" key="2">
    <source>
        <dbReference type="EMBL" id="CDY24885.1"/>
    </source>
</evidence>
<feature type="compositionally biased region" description="Basic and acidic residues" evidence="1">
    <location>
        <begin position="185"/>
        <end position="215"/>
    </location>
</feature>
<sequence>MISRRWDLGIGEDDWVVVIYQDHKMDYGNQGIYSARLGIVLGIKKGICRRLRKFQIGTQWRWSPQIIKTELWIFPVSNHRGRSEKALGDGLMVRSMRSELLVTRVWSSTGIRVNSTRRESREYYGKGKGKMVDAADSKWVKVAERGSRKPPPHHGYRGEGEGSRYKNTRRDDGRHGVTGGGFGDQESRIRPSSEQSRDDLRQRVPAPEAREDGEIKSFQLE</sequence>
<organism evidence="2 3">
    <name type="scientific">Brassica napus</name>
    <name type="common">Rape</name>
    <dbReference type="NCBI Taxonomy" id="3708"/>
    <lineage>
        <taxon>Eukaryota</taxon>
        <taxon>Viridiplantae</taxon>
        <taxon>Streptophyta</taxon>
        <taxon>Embryophyta</taxon>
        <taxon>Tracheophyta</taxon>
        <taxon>Spermatophyta</taxon>
        <taxon>Magnoliopsida</taxon>
        <taxon>eudicotyledons</taxon>
        <taxon>Gunneridae</taxon>
        <taxon>Pentapetalae</taxon>
        <taxon>rosids</taxon>
        <taxon>malvids</taxon>
        <taxon>Brassicales</taxon>
        <taxon>Brassicaceae</taxon>
        <taxon>Brassiceae</taxon>
        <taxon>Brassica</taxon>
    </lineage>
</organism>
<evidence type="ECO:0000313" key="3">
    <source>
        <dbReference type="Proteomes" id="UP000028999"/>
    </source>
</evidence>
<evidence type="ECO:0000256" key="1">
    <source>
        <dbReference type="SAM" id="MobiDB-lite"/>
    </source>
</evidence>
<gene>
    <name evidence="2" type="primary">BnaA03g59890D</name>
    <name evidence="2" type="ORF">GSBRNA2T00028647001</name>
</gene>
<accession>A0A078GEE4</accession>
<protein>
    <submittedName>
        <fullName evidence="2">BnaA03g59890D protein</fullName>
    </submittedName>
</protein>
<keyword evidence="3" id="KW-1185">Reference proteome</keyword>
<feature type="compositionally biased region" description="Basic and acidic residues" evidence="1">
    <location>
        <begin position="156"/>
        <end position="175"/>
    </location>
</feature>